<protein>
    <submittedName>
        <fullName evidence="1">Uncharacterized protein</fullName>
    </submittedName>
</protein>
<dbReference type="EMBL" id="CP015506">
    <property type="protein sequence ID" value="AND38336.1"/>
    <property type="molecule type" value="Genomic_DNA"/>
</dbReference>
<dbReference type="Proteomes" id="UP000077856">
    <property type="component" value="Chromosome"/>
</dbReference>
<gene>
    <name evidence="1" type="ORF">A361_04120</name>
</gene>
<evidence type="ECO:0000313" key="1">
    <source>
        <dbReference type="EMBL" id="AND38336.1"/>
    </source>
</evidence>
<accession>A0A160M765</accession>
<proteinExistence type="predicted"/>
<organism evidence="1 2">
    <name type="scientific">Cytobacillus oceanisediminis 2691</name>
    <dbReference type="NCBI Taxonomy" id="1196031"/>
    <lineage>
        <taxon>Bacteria</taxon>
        <taxon>Bacillati</taxon>
        <taxon>Bacillota</taxon>
        <taxon>Bacilli</taxon>
        <taxon>Bacillales</taxon>
        <taxon>Bacillaceae</taxon>
        <taxon>Cytobacillus</taxon>
    </lineage>
</organism>
<evidence type="ECO:0000313" key="2">
    <source>
        <dbReference type="Proteomes" id="UP000077856"/>
    </source>
</evidence>
<dbReference type="KEGG" id="bon:A361_04120"/>
<name>A0A160M765_9BACI</name>
<reference evidence="1 2" key="1">
    <citation type="submission" date="2016-04" db="EMBL/GenBank/DDBJ databases">
        <title>Complete genome sequence of Bacillus oceanisediminis strain 2691.</title>
        <authorList>
            <person name="Jeong H."/>
            <person name="Kim H.J."/>
            <person name="Lee D.-W."/>
        </authorList>
    </citation>
    <scope>NUCLEOTIDE SEQUENCE [LARGE SCALE GENOMIC DNA]</scope>
    <source>
        <strain evidence="1 2">2691</strain>
    </source>
</reference>
<dbReference type="AlphaFoldDB" id="A0A160M765"/>
<sequence length="76" mass="8827">MIQIVQHIQKEKGVYQKLHSKNVPIDIPLLDFCSQLDPKDTAEAWIEETTQLAFKFNSSPLLLFKILKILKLNSIY</sequence>